<dbReference type="Pfam" id="PF12833">
    <property type="entry name" value="HTH_18"/>
    <property type="match status" value="1"/>
</dbReference>
<sequence>MLHNIKHGSNDIKSLVKVLMDFCKFMRFKYLQIIYFFIFVNMSGNIVKTMFNVEYCKATTDQDWLVRQFEAFHFDQPFLTEKFIPRPDVSIIFHFKDAPLILNEKKIQLEPFFAAPIIPKSLLLNFHGLMDTFVVICKPTVFSRIFGIDLSPMPRHSITLPHSIFYPAWDALSALKTTSERIDYFIGFINKVQNTPYIPDAVDQLYDKILEKGTTTLLKDIMQDCCACKRTLERNFIKRTGVSPKTVMRIIRLDYLWSKIIDEGAIDYQELVFDGNYFDQAHFINDFKNIVGETPSFFFKRNLQLTKMFSGREITNM</sequence>
<dbReference type="AlphaFoldDB" id="A0A1M5BI24"/>
<keyword evidence="1" id="KW-1133">Transmembrane helix</keyword>
<keyword evidence="3" id="KW-0238">DNA-binding</keyword>
<protein>
    <submittedName>
        <fullName evidence="3">AraC-type DNA-binding protein</fullName>
    </submittedName>
</protein>
<accession>A0A1M5BI24</accession>
<feature type="transmembrane region" description="Helical" evidence="1">
    <location>
        <begin position="30"/>
        <end position="47"/>
    </location>
</feature>
<dbReference type="GO" id="GO:0043565">
    <property type="term" value="F:sequence-specific DNA binding"/>
    <property type="evidence" value="ECO:0007669"/>
    <property type="project" value="InterPro"/>
</dbReference>
<dbReference type="InterPro" id="IPR018060">
    <property type="entry name" value="HTH_AraC"/>
</dbReference>
<dbReference type="EMBL" id="FQTV01000008">
    <property type="protein sequence ID" value="SHF42049.1"/>
    <property type="molecule type" value="Genomic_DNA"/>
</dbReference>
<dbReference type="PROSITE" id="PS01124">
    <property type="entry name" value="HTH_ARAC_FAMILY_2"/>
    <property type="match status" value="1"/>
</dbReference>
<organism evidence="3 4">
    <name type="scientific">Bacteroides luti</name>
    <dbReference type="NCBI Taxonomy" id="1297750"/>
    <lineage>
        <taxon>Bacteria</taxon>
        <taxon>Pseudomonadati</taxon>
        <taxon>Bacteroidota</taxon>
        <taxon>Bacteroidia</taxon>
        <taxon>Bacteroidales</taxon>
        <taxon>Bacteroidaceae</taxon>
        <taxon>Bacteroides</taxon>
    </lineage>
</organism>
<keyword evidence="1" id="KW-0812">Transmembrane</keyword>
<keyword evidence="4" id="KW-1185">Reference proteome</keyword>
<evidence type="ECO:0000313" key="3">
    <source>
        <dbReference type="EMBL" id="SHF42049.1"/>
    </source>
</evidence>
<dbReference type="Proteomes" id="UP000184509">
    <property type="component" value="Unassembled WGS sequence"/>
</dbReference>
<evidence type="ECO:0000256" key="1">
    <source>
        <dbReference type="SAM" id="Phobius"/>
    </source>
</evidence>
<gene>
    <name evidence="3" type="ORF">SAMN05444405_108119</name>
</gene>
<evidence type="ECO:0000313" key="4">
    <source>
        <dbReference type="Proteomes" id="UP000184509"/>
    </source>
</evidence>
<feature type="domain" description="HTH araC/xylS-type" evidence="2">
    <location>
        <begin position="200"/>
        <end position="301"/>
    </location>
</feature>
<dbReference type="STRING" id="1297750.SAMN05444405_108119"/>
<name>A0A1M5BI24_9BACE</name>
<proteinExistence type="predicted"/>
<dbReference type="OrthoDB" id="323290at2"/>
<evidence type="ECO:0000259" key="2">
    <source>
        <dbReference type="PROSITE" id="PS01124"/>
    </source>
</evidence>
<keyword evidence="1" id="KW-0472">Membrane</keyword>
<reference evidence="3 4" key="1">
    <citation type="submission" date="2016-11" db="EMBL/GenBank/DDBJ databases">
        <authorList>
            <person name="Jaros S."/>
            <person name="Januszkiewicz K."/>
            <person name="Wedrychowicz H."/>
        </authorList>
    </citation>
    <scope>NUCLEOTIDE SEQUENCE [LARGE SCALE GENOMIC DNA]</scope>
    <source>
        <strain evidence="3 4">DSM 26991</strain>
    </source>
</reference>
<dbReference type="GO" id="GO:0003700">
    <property type="term" value="F:DNA-binding transcription factor activity"/>
    <property type="evidence" value="ECO:0007669"/>
    <property type="project" value="InterPro"/>
</dbReference>
<dbReference type="Gene3D" id="1.10.10.60">
    <property type="entry name" value="Homeodomain-like"/>
    <property type="match status" value="1"/>
</dbReference>